<evidence type="ECO:0000313" key="2">
    <source>
        <dbReference type="Proteomes" id="UP001590951"/>
    </source>
</evidence>
<name>A0ABR4BJM3_9LECA</name>
<sequence length="110" mass="12687">MIGYNETVIKPGNLPCYCIDAGFTQTCRIIYKETTPILYGVNEFQLNSPTDVGSFQRHGSTNEFQMNKLDWTIPSHYYYCHPVFHFKLAPYGRLTMLRTIHLKLETTGTS</sequence>
<proteinExistence type="predicted"/>
<keyword evidence="2" id="KW-1185">Reference proteome</keyword>
<evidence type="ECO:0000313" key="1">
    <source>
        <dbReference type="EMBL" id="KAL2057885.1"/>
    </source>
</evidence>
<organism evidence="1 2">
    <name type="scientific">Lepraria finkii</name>
    <dbReference type="NCBI Taxonomy" id="1340010"/>
    <lineage>
        <taxon>Eukaryota</taxon>
        <taxon>Fungi</taxon>
        <taxon>Dikarya</taxon>
        <taxon>Ascomycota</taxon>
        <taxon>Pezizomycotina</taxon>
        <taxon>Lecanoromycetes</taxon>
        <taxon>OSLEUM clade</taxon>
        <taxon>Lecanoromycetidae</taxon>
        <taxon>Lecanorales</taxon>
        <taxon>Lecanorineae</taxon>
        <taxon>Stereocaulaceae</taxon>
        <taxon>Lepraria</taxon>
    </lineage>
</organism>
<protein>
    <submittedName>
        <fullName evidence="1">Uncharacterized protein</fullName>
    </submittedName>
</protein>
<accession>A0ABR4BJM3</accession>
<reference evidence="1 2" key="1">
    <citation type="submission" date="2024-09" db="EMBL/GenBank/DDBJ databases">
        <title>Rethinking Asexuality: The Enigmatic Case of Functional Sexual Genes in Lepraria (Stereocaulaceae).</title>
        <authorList>
            <person name="Doellman M."/>
            <person name="Sun Y."/>
            <person name="Barcenas-Pena A."/>
            <person name="Lumbsch H.T."/>
            <person name="Grewe F."/>
        </authorList>
    </citation>
    <scope>NUCLEOTIDE SEQUENCE [LARGE SCALE GENOMIC DNA]</scope>
    <source>
        <strain evidence="1 2">Grewe 0041</strain>
    </source>
</reference>
<comment type="caution">
    <text evidence="1">The sequence shown here is derived from an EMBL/GenBank/DDBJ whole genome shotgun (WGS) entry which is preliminary data.</text>
</comment>
<dbReference type="Proteomes" id="UP001590951">
    <property type="component" value="Unassembled WGS sequence"/>
</dbReference>
<gene>
    <name evidence="1" type="ORF">ABVK25_001502</name>
</gene>
<dbReference type="EMBL" id="JBHFEH010000003">
    <property type="protein sequence ID" value="KAL2057885.1"/>
    <property type="molecule type" value="Genomic_DNA"/>
</dbReference>